<reference evidence="1" key="1">
    <citation type="submission" date="2012-11" db="EMBL/GenBank/DDBJ databases">
        <title>Permanent draft genomes of Rhodopirellula europaea strain SH398 and 6C.</title>
        <authorList>
            <person name="Richter M."/>
            <person name="Richter-Heitmann T."/>
            <person name="Frank C."/>
            <person name="Harder J."/>
            <person name="Glockner F.O."/>
        </authorList>
    </citation>
    <scope>NUCLEOTIDE SEQUENCE</scope>
    <source>
        <strain evidence="1">6C</strain>
    </source>
</reference>
<protein>
    <submittedName>
        <fullName evidence="1">Uncharacterized protein</fullName>
    </submittedName>
</protein>
<organism evidence="1 2">
    <name type="scientific">Rhodopirellula europaea 6C</name>
    <dbReference type="NCBI Taxonomy" id="1263867"/>
    <lineage>
        <taxon>Bacteria</taxon>
        <taxon>Pseudomonadati</taxon>
        <taxon>Planctomycetota</taxon>
        <taxon>Planctomycetia</taxon>
        <taxon>Pirellulales</taxon>
        <taxon>Pirellulaceae</taxon>
        <taxon>Rhodopirellula</taxon>
    </lineage>
</organism>
<dbReference type="PATRIC" id="fig|1263867.3.peg.5362"/>
<proteinExistence type="predicted"/>
<evidence type="ECO:0000313" key="2">
    <source>
        <dbReference type="Proteomes" id="UP000011529"/>
    </source>
</evidence>
<gene>
    <name evidence="1" type="ORF">RE6C_05005</name>
</gene>
<keyword evidence="2" id="KW-1185">Reference proteome</keyword>
<name>M2AYH0_9BACT</name>
<sequence length="70" mass="7774">MDELDPMTMYELCFAGAVTGETEVTCPHCKTLLTMKVDDPMGTYSLNCCECEGEFDVDLADGTVHWFPQS</sequence>
<reference evidence="1" key="2">
    <citation type="journal article" date="2013" name="Mar. Genomics">
        <title>Expression of sulfatases in Rhodopirellula baltica and the diversity of sulfatases in the genus Rhodopirellula.</title>
        <authorList>
            <person name="Wegner C.E."/>
            <person name="Richter-Heitmann T."/>
            <person name="Klindworth A."/>
            <person name="Klockow C."/>
            <person name="Richter M."/>
            <person name="Achstetter T."/>
            <person name="Glockner F.O."/>
            <person name="Harder J."/>
        </authorList>
    </citation>
    <scope>NUCLEOTIDE SEQUENCE [LARGE SCALE GENOMIC DNA]</scope>
    <source>
        <strain evidence="1">6C</strain>
    </source>
</reference>
<dbReference type="Proteomes" id="UP000011529">
    <property type="component" value="Unassembled WGS sequence"/>
</dbReference>
<evidence type="ECO:0000313" key="1">
    <source>
        <dbReference type="EMBL" id="EMB14583.1"/>
    </source>
</evidence>
<comment type="caution">
    <text evidence="1">The sequence shown here is derived from an EMBL/GenBank/DDBJ whole genome shotgun (WGS) entry which is preliminary data.</text>
</comment>
<dbReference type="RefSeq" id="WP_008660715.1">
    <property type="nucleotide sequence ID" value="NZ_ANMO01000216.1"/>
</dbReference>
<dbReference type="EMBL" id="ANMO01000216">
    <property type="protein sequence ID" value="EMB14583.1"/>
    <property type="molecule type" value="Genomic_DNA"/>
</dbReference>
<dbReference type="AlphaFoldDB" id="M2AYH0"/>
<accession>M2AYH0</accession>